<proteinExistence type="predicted"/>
<dbReference type="PANTHER" id="PTHR43415">
    <property type="entry name" value="SPERMIDINE N(1)-ACETYLTRANSFERASE"/>
    <property type="match status" value="1"/>
</dbReference>
<feature type="domain" description="N-acetyltransferase" evidence="1">
    <location>
        <begin position="3"/>
        <end position="140"/>
    </location>
</feature>
<organism evidence="2 3">
    <name type="scientific">Weissella thailandensis</name>
    <dbReference type="NCBI Taxonomy" id="89061"/>
    <lineage>
        <taxon>Bacteria</taxon>
        <taxon>Bacillati</taxon>
        <taxon>Bacillota</taxon>
        <taxon>Bacilli</taxon>
        <taxon>Lactobacillales</taxon>
        <taxon>Lactobacillaceae</taxon>
        <taxon>Weissella</taxon>
    </lineage>
</organism>
<keyword evidence="3" id="KW-1185">Reference proteome</keyword>
<evidence type="ECO:0000259" key="1">
    <source>
        <dbReference type="Pfam" id="PF13302"/>
    </source>
</evidence>
<evidence type="ECO:0000313" key="2">
    <source>
        <dbReference type="EMBL" id="RDS60126.1"/>
    </source>
</evidence>
<dbReference type="PANTHER" id="PTHR43415:SF4">
    <property type="entry name" value="N-ACETYLTRANSFERASE DOMAIN-CONTAINING PROTEIN"/>
    <property type="match status" value="1"/>
</dbReference>
<dbReference type="Pfam" id="PF13302">
    <property type="entry name" value="Acetyltransf_3"/>
    <property type="match status" value="1"/>
</dbReference>
<dbReference type="Proteomes" id="UP000254492">
    <property type="component" value="Unassembled WGS sequence"/>
</dbReference>
<accession>A0ABX9I604</accession>
<name>A0ABX9I604_9LACO</name>
<evidence type="ECO:0000313" key="3">
    <source>
        <dbReference type="Proteomes" id="UP000254492"/>
    </source>
</evidence>
<dbReference type="EMBL" id="QRAY01000003">
    <property type="protein sequence ID" value="RDS60126.1"/>
    <property type="molecule type" value="Genomic_DNA"/>
</dbReference>
<dbReference type="InterPro" id="IPR016181">
    <property type="entry name" value="Acyl_CoA_acyltransferase"/>
</dbReference>
<protein>
    <submittedName>
        <fullName evidence="2">N-acetyltransferase</fullName>
    </submittedName>
</protein>
<gene>
    <name evidence="2" type="ORF">DWV05_02435</name>
</gene>
<sequence length="175" mass="21078">MELQLKELKQDELIDFWNLAFSNPNAEWTKWNGPYFHDKLPEKQAFINLNQDNKYLQNPLRKIIWVDNQMIGMVSAYYEDEPLNQWLDVGIVVYKQDKWHRGIGKLALKQWIDELFENTSLPHIGLTTWSGNYRMIGLAEILELKKEAEIRQVRFWKNQYWDSVKYGVLRSEWIK</sequence>
<dbReference type="Gene3D" id="3.40.630.30">
    <property type="match status" value="1"/>
</dbReference>
<comment type="caution">
    <text evidence="2">The sequence shown here is derived from an EMBL/GenBank/DDBJ whole genome shotgun (WGS) entry which is preliminary data.</text>
</comment>
<dbReference type="SUPFAM" id="SSF55729">
    <property type="entry name" value="Acyl-CoA N-acyltransferases (Nat)"/>
    <property type="match status" value="1"/>
</dbReference>
<dbReference type="InterPro" id="IPR000182">
    <property type="entry name" value="GNAT_dom"/>
</dbReference>
<reference evidence="2 3" key="1">
    <citation type="submission" date="2018-07" db="EMBL/GenBank/DDBJ databases">
        <title>Genome-based reclassification of Weissella jogaejeotgali as Weissella thailandensis.</title>
        <authorList>
            <person name="Chun J."/>
            <person name="Kim B.-Y."/>
            <person name="Kwak M.-J."/>
        </authorList>
    </citation>
    <scope>NUCLEOTIDE SEQUENCE [LARGE SCALE GENOMIC DNA]</scope>
    <source>
        <strain evidence="2 3">KCTC 3751</strain>
    </source>
</reference>
<dbReference type="RefSeq" id="WP_115470529.1">
    <property type="nucleotide sequence ID" value="NZ_BJEC01000002.1"/>
</dbReference>